<dbReference type="OrthoDB" id="331263at2759"/>
<feature type="signal peptide" evidence="2">
    <location>
        <begin position="1"/>
        <end position="24"/>
    </location>
</feature>
<keyword evidence="2" id="KW-0732">Signal</keyword>
<dbReference type="PANTHER" id="PTHR12959">
    <property type="entry name" value="GPI TRANSAMIDASE COMPONENT PIG-T-RELATED"/>
    <property type="match status" value="1"/>
</dbReference>
<evidence type="ECO:0000313" key="4">
    <source>
        <dbReference type="Proteomes" id="UP000054350"/>
    </source>
</evidence>
<dbReference type="Pfam" id="PF04113">
    <property type="entry name" value="Gpi16"/>
    <property type="match status" value="1"/>
</dbReference>
<dbReference type="STRING" id="578462.A0A0L0TDG7"/>
<dbReference type="OMA" id="NHGHYIG"/>
<evidence type="ECO:0008006" key="5">
    <source>
        <dbReference type="Google" id="ProtNLM"/>
    </source>
</evidence>
<keyword evidence="1" id="KW-1133">Transmembrane helix</keyword>
<dbReference type="EMBL" id="GG745383">
    <property type="protein sequence ID" value="KNE72721.1"/>
    <property type="molecule type" value="Genomic_DNA"/>
</dbReference>
<protein>
    <recommendedName>
        <fullName evidence="5">Gpi16 subunit, GPI transamidase component</fullName>
    </recommendedName>
</protein>
<dbReference type="VEuPathDB" id="FungiDB:AMAG_17056"/>
<dbReference type="PANTHER" id="PTHR12959:SF11">
    <property type="entry name" value="GPI TRANSAMIDASE COMPONENT PIG-T"/>
    <property type="match status" value="1"/>
</dbReference>
<dbReference type="AlphaFoldDB" id="A0A0L0TDG7"/>
<dbReference type="InterPro" id="IPR007245">
    <property type="entry name" value="PIG-T"/>
</dbReference>
<reference evidence="4" key="2">
    <citation type="submission" date="2009-11" db="EMBL/GenBank/DDBJ databases">
        <title>The Genome Sequence of Allomyces macrogynus strain ATCC 38327.</title>
        <authorList>
            <consortium name="The Broad Institute Genome Sequencing Platform"/>
            <person name="Russ C."/>
            <person name="Cuomo C."/>
            <person name="Shea T."/>
            <person name="Young S.K."/>
            <person name="Zeng Q."/>
            <person name="Koehrsen M."/>
            <person name="Haas B."/>
            <person name="Borodovsky M."/>
            <person name="Guigo R."/>
            <person name="Alvarado L."/>
            <person name="Berlin A."/>
            <person name="Borenstein D."/>
            <person name="Chen Z."/>
            <person name="Engels R."/>
            <person name="Freedman E."/>
            <person name="Gellesch M."/>
            <person name="Goldberg J."/>
            <person name="Griggs A."/>
            <person name="Gujja S."/>
            <person name="Heiman D."/>
            <person name="Hepburn T."/>
            <person name="Howarth C."/>
            <person name="Jen D."/>
            <person name="Larson L."/>
            <person name="Lewis B."/>
            <person name="Mehta T."/>
            <person name="Park D."/>
            <person name="Pearson M."/>
            <person name="Roberts A."/>
            <person name="Saif S."/>
            <person name="Shenoy N."/>
            <person name="Sisk P."/>
            <person name="Stolte C."/>
            <person name="Sykes S."/>
            <person name="Walk T."/>
            <person name="White J."/>
            <person name="Yandava C."/>
            <person name="Burger G."/>
            <person name="Gray M.W."/>
            <person name="Holland P.W.H."/>
            <person name="King N."/>
            <person name="Lang F.B.F."/>
            <person name="Roger A.J."/>
            <person name="Ruiz-Trillo I."/>
            <person name="Lander E."/>
            <person name="Nusbaum C."/>
        </authorList>
    </citation>
    <scope>NUCLEOTIDE SEQUENCE [LARGE SCALE GENOMIC DNA]</scope>
    <source>
        <strain evidence="4">ATCC 38327</strain>
    </source>
</reference>
<name>A0A0L0TDG7_ALLM3</name>
<evidence type="ECO:0000256" key="2">
    <source>
        <dbReference type="SAM" id="SignalP"/>
    </source>
</evidence>
<feature type="chain" id="PRO_5005548585" description="Gpi16 subunit, GPI transamidase component" evidence="2">
    <location>
        <begin position="25"/>
        <end position="577"/>
    </location>
</feature>
<organism evidence="3 4">
    <name type="scientific">Allomyces macrogynus (strain ATCC 38327)</name>
    <name type="common">Allomyces javanicus var. macrogynus</name>
    <dbReference type="NCBI Taxonomy" id="578462"/>
    <lineage>
        <taxon>Eukaryota</taxon>
        <taxon>Fungi</taxon>
        <taxon>Fungi incertae sedis</taxon>
        <taxon>Blastocladiomycota</taxon>
        <taxon>Blastocladiomycetes</taxon>
        <taxon>Blastocladiales</taxon>
        <taxon>Blastocladiaceae</taxon>
        <taxon>Allomyces</taxon>
    </lineage>
</organism>
<dbReference type="Proteomes" id="UP000054350">
    <property type="component" value="Unassembled WGS sequence"/>
</dbReference>
<dbReference type="GO" id="GO:0016255">
    <property type="term" value="P:attachment of GPI anchor to protein"/>
    <property type="evidence" value="ECO:0007669"/>
    <property type="project" value="InterPro"/>
</dbReference>
<reference evidence="3 4" key="1">
    <citation type="submission" date="2009-11" db="EMBL/GenBank/DDBJ databases">
        <title>Annotation of Allomyces macrogynus ATCC 38327.</title>
        <authorList>
            <consortium name="The Broad Institute Genome Sequencing Platform"/>
            <person name="Russ C."/>
            <person name="Cuomo C."/>
            <person name="Burger G."/>
            <person name="Gray M.W."/>
            <person name="Holland P.W.H."/>
            <person name="King N."/>
            <person name="Lang F.B.F."/>
            <person name="Roger A.J."/>
            <person name="Ruiz-Trillo I."/>
            <person name="Young S.K."/>
            <person name="Zeng Q."/>
            <person name="Gargeya S."/>
            <person name="Fitzgerald M."/>
            <person name="Haas B."/>
            <person name="Abouelleil A."/>
            <person name="Alvarado L."/>
            <person name="Arachchi H.M."/>
            <person name="Berlin A."/>
            <person name="Chapman S.B."/>
            <person name="Gearin G."/>
            <person name="Goldberg J."/>
            <person name="Griggs A."/>
            <person name="Gujja S."/>
            <person name="Hansen M."/>
            <person name="Heiman D."/>
            <person name="Howarth C."/>
            <person name="Larimer J."/>
            <person name="Lui A."/>
            <person name="MacDonald P.J.P."/>
            <person name="McCowen C."/>
            <person name="Montmayeur A."/>
            <person name="Murphy C."/>
            <person name="Neiman D."/>
            <person name="Pearson M."/>
            <person name="Priest M."/>
            <person name="Roberts A."/>
            <person name="Saif S."/>
            <person name="Shea T."/>
            <person name="Sisk P."/>
            <person name="Stolte C."/>
            <person name="Sykes S."/>
            <person name="Wortman J."/>
            <person name="Nusbaum C."/>
            <person name="Birren B."/>
        </authorList>
    </citation>
    <scope>NUCLEOTIDE SEQUENCE [LARGE SCALE GENOMIC DNA]</scope>
    <source>
        <strain evidence="3 4">ATCC 38327</strain>
    </source>
</reference>
<keyword evidence="1" id="KW-0472">Membrane</keyword>
<feature type="transmembrane region" description="Helical" evidence="1">
    <location>
        <begin position="524"/>
        <end position="546"/>
    </location>
</feature>
<dbReference type="GO" id="GO:0042765">
    <property type="term" value="C:GPI-anchor transamidase complex"/>
    <property type="evidence" value="ECO:0007669"/>
    <property type="project" value="InterPro"/>
</dbReference>
<accession>A0A0L0TDG7</accession>
<keyword evidence="1" id="KW-0812">Transmembrane</keyword>
<sequence length="577" mass="64036">MNRSLALVALAVLYLVAIARTGHADATHAKSSSATDVFTEHLAVDTLPDGKVLFAFDFVTKRPWSSPGSRANENYDLFPRTLGQVLDRFGVEALDLTMTQGRWMHDAWGWPVDGYAAPPGFDVRAWLRTESRNATTLDKDWVGLTNALSGLFCGSLNFLDATNIATPALAYKDRQVSRVATVLRHGRLAREAVCTENLTPWGKLLPCSTKAGLAATLNGYRLFDADYHSIQTLVSISCTSKDGACTQQLTQRVVAVFNPLRQSNKPDWSFTSLMDRPWSRPACALAASSTLHVTLPDLPAGTFQLHPADYATVVISDKLVATFDLKRWSNTNDFRFEFPDPAPLLNSVFDHPPPTDFSVSRYLTDAGQERGILAADLINHRQVGDRTAQYTDVLPWFVREYLHTVTYTCYPLGHAAPVDGQVEGVWFQHGIDRQRPTVMEVQVTVPASHLCTLQVEYELANLQYAEFRPDAERGFEVGSGLVTLFLNGTRPARLPTAVDAKTSDVVRIHADIVQMQLPVPDFSMPYNVITFTCTVLAFYFGTMFSLTLSRAVSYRIGEKTKQPVVVKIDELGRHKDE</sequence>
<dbReference type="eggNOG" id="KOG2407">
    <property type="taxonomic scope" value="Eukaryota"/>
</dbReference>
<keyword evidence="4" id="KW-1185">Reference proteome</keyword>
<gene>
    <name evidence="3" type="ORF">AMAG_17056</name>
</gene>
<evidence type="ECO:0000313" key="3">
    <source>
        <dbReference type="EMBL" id="KNE72721.1"/>
    </source>
</evidence>
<evidence type="ECO:0000256" key="1">
    <source>
        <dbReference type="SAM" id="Phobius"/>
    </source>
</evidence>
<proteinExistence type="predicted"/>